<keyword evidence="9 10" id="KW-0472">Membrane</keyword>
<dbReference type="PANTHER" id="PTHR47549">
    <property type="entry name" value="GOLGI APPARATUS MEMBRANE PROTEIN TVP38-RELATED"/>
    <property type="match status" value="1"/>
</dbReference>
<dbReference type="InterPro" id="IPR032816">
    <property type="entry name" value="VTT_dom"/>
</dbReference>
<evidence type="ECO:0000313" key="12">
    <source>
        <dbReference type="EMBL" id="CAD6448010.1"/>
    </source>
</evidence>
<evidence type="ECO:0000256" key="5">
    <source>
        <dbReference type="ARBA" id="ARBA00020673"/>
    </source>
</evidence>
<keyword evidence="8" id="KW-0333">Golgi apparatus</keyword>
<organism evidence="12 13">
    <name type="scientific">Sclerotinia trifoliorum</name>
    <dbReference type="NCBI Taxonomy" id="28548"/>
    <lineage>
        <taxon>Eukaryota</taxon>
        <taxon>Fungi</taxon>
        <taxon>Dikarya</taxon>
        <taxon>Ascomycota</taxon>
        <taxon>Pezizomycotina</taxon>
        <taxon>Leotiomycetes</taxon>
        <taxon>Helotiales</taxon>
        <taxon>Sclerotiniaceae</taxon>
        <taxon>Sclerotinia</taxon>
    </lineage>
</organism>
<comment type="caution">
    <text evidence="12">The sequence shown here is derived from an EMBL/GenBank/DDBJ whole genome shotgun (WGS) entry which is preliminary data.</text>
</comment>
<proteinExistence type="inferred from homology"/>
<evidence type="ECO:0000256" key="4">
    <source>
        <dbReference type="ARBA" id="ARBA00013533"/>
    </source>
</evidence>
<feature type="domain" description="VTT" evidence="11">
    <location>
        <begin position="149"/>
        <end position="263"/>
    </location>
</feature>
<gene>
    <name evidence="12" type="ORF">SCLTRI_LOCUS7802</name>
</gene>
<evidence type="ECO:0000256" key="3">
    <source>
        <dbReference type="ARBA" id="ARBA00008640"/>
    </source>
</evidence>
<keyword evidence="6 10" id="KW-0812">Transmembrane</keyword>
<dbReference type="Proteomes" id="UP000624404">
    <property type="component" value="Unassembled WGS sequence"/>
</dbReference>
<evidence type="ECO:0000256" key="2">
    <source>
        <dbReference type="ARBA" id="ARBA00004653"/>
    </source>
</evidence>
<dbReference type="GO" id="GO:0000139">
    <property type="term" value="C:Golgi membrane"/>
    <property type="evidence" value="ECO:0007669"/>
    <property type="project" value="UniProtKB-SubCell"/>
</dbReference>
<evidence type="ECO:0000256" key="10">
    <source>
        <dbReference type="SAM" id="Phobius"/>
    </source>
</evidence>
<dbReference type="InterPro" id="IPR051076">
    <property type="entry name" value="Golgi_membrane_TVP38/TMEM64"/>
</dbReference>
<keyword evidence="13" id="KW-1185">Reference proteome</keyword>
<feature type="transmembrane region" description="Helical" evidence="10">
    <location>
        <begin position="281"/>
        <end position="301"/>
    </location>
</feature>
<evidence type="ECO:0000256" key="6">
    <source>
        <dbReference type="ARBA" id="ARBA00022692"/>
    </source>
</evidence>
<dbReference type="GO" id="GO:0000022">
    <property type="term" value="P:mitotic spindle elongation"/>
    <property type="evidence" value="ECO:0007669"/>
    <property type="project" value="TreeGrafter"/>
</dbReference>
<evidence type="ECO:0000256" key="8">
    <source>
        <dbReference type="ARBA" id="ARBA00023034"/>
    </source>
</evidence>
<evidence type="ECO:0000256" key="1">
    <source>
        <dbReference type="ARBA" id="ARBA00002978"/>
    </source>
</evidence>
<dbReference type="AlphaFoldDB" id="A0A8H2W1V1"/>
<dbReference type="Pfam" id="PF09335">
    <property type="entry name" value="VTT_dom"/>
    <property type="match status" value="1"/>
</dbReference>
<comment type="similarity">
    <text evidence="3">Belongs to the TVP38/TMEM64 family.</text>
</comment>
<sequence>MPADYSSTARALALPISPLASPPSSPIQHAERPPWSRRISSGVRRAYNSASPYSSQPTTSFKAQILRKADKLQRKCISAWQNLSTLQKCLAIVAAILNIVLVALFLVYQHQIFASLAPFAERWRDLPGGWMILWAMTFVAAFPPLIGYSSTITIAGFVYGVPKGWAIVATSTVAGSLCSFLASRTILSTYVHRLVGKDKRFEALALTLKHDGIKILCMIRLCPLPYSLSNAAVATFPTVHPLNYALATALVTPKLFIHVFIGSRLGSLAGNEGMDTSTKMINYASIVIGGGLGATVGYIIYQRTMARAKELEIEELEAANGDVAAGRRVAAEYSDANNDDAALMNDDDISLWDNTDEPARYTDFVDGEEANVFASGDLNEEADIGEERRLELRFGVRFLAV</sequence>
<feature type="transmembrane region" description="Helical" evidence="10">
    <location>
        <begin position="129"/>
        <end position="159"/>
    </location>
</feature>
<reference evidence="12" key="1">
    <citation type="submission" date="2020-10" db="EMBL/GenBank/DDBJ databases">
        <authorList>
            <person name="Kusch S."/>
        </authorList>
    </citation>
    <scope>NUCLEOTIDE SEQUENCE</scope>
    <source>
        <strain evidence="12">SwB9</strain>
    </source>
</reference>
<comment type="function">
    <text evidence="1">Golgi membrane protein involved in vesicular trafficking and spindle migration.</text>
</comment>
<evidence type="ECO:0000256" key="7">
    <source>
        <dbReference type="ARBA" id="ARBA00022989"/>
    </source>
</evidence>
<comment type="subcellular location">
    <subcellularLocation>
        <location evidence="2">Golgi apparatus membrane</location>
        <topology evidence="2">Multi-pass membrane protein</topology>
    </subcellularLocation>
</comment>
<evidence type="ECO:0000313" key="13">
    <source>
        <dbReference type="Proteomes" id="UP000624404"/>
    </source>
</evidence>
<dbReference type="PANTHER" id="PTHR47549:SF1">
    <property type="entry name" value="GOLGI APPARATUS MEMBRANE PROTEIN TVP38"/>
    <property type="match status" value="1"/>
</dbReference>
<dbReference type="OrthoDB" id="166803at2759"/>
<dbReference type="GO" id="GO:0016192">
    <property type="term" value="P:vesicle-mediated transport"/>
    <property type="evidence" value="ECO:0007669"/>
    <property type="project" value="TreeGrafter"/>
</dbReference>
<evidence type="ECO:0000259" key="11">
    <source>
        <dbReference type="Pfam" id="PF09335"/>
    </source>
</evidence>
<dbReference type="EMBL" id="CAJHIA010000030">
    <property type="protein sequence ID" value="CAD6448010.1"/>
    <property type="molecule type" value="Genomic_DNA"/>
</dbReference>
<keyword evidence="7 10" id="KW-1133">Transmembrane helix</keyword>
<evidence type="ECO:0000256" key="9">
    <source>
        <dbReference type="ARBA" id="ARBA00023136"/>
    </source>
</evidence>
<accession>A0A8H2W1V1</accession>
<name>A0A8H2W1V1_9HELO</name>
<feature type="transmembrane region" description="Helical" evidence="10">
    <location>
        <begin position="90"/>
        <end position="108"/>
    </location>
</feature>
<protein>
    <recommendedName>
        <fullName evidence="4">Golgi apparatus membrane protein TVP38</fullName>
    </recommendedName>
    <alternativeName>
        <fullName evidence="5">Golgi apparatus membrane protein tvp38</fullName>
    </alternativeName>
</protein>
<feature type="transmembrane region" description="Helical" evidence="10">
    <location>
        <begin position="242"/>
        <end position="261"/>
    </location>
</feature>